<name>B4W2F7_9CYAN</name>
<dbReference type="Proteomes" id="UP000003835">
    <property type="component" value="Unassembled WGS sequence"/>
</dbReference>
<evidence type="ECO:0000313" key="2">
    <source>
        <dbReference type="Proteomes" id="UP000003835"/>
    </source>
</evidence>
<dbReference type="AlphaFoldDB" id="B4W2F7"/>
<gene>
    <name evidence="1" type="ORF">MC7420_5274</name>
</gene>
<accession>B4W2F7</accession>
<dbReference type="HOGENOM" id="CLU_2933391_0_0_3"/>
<sequence length="60" mass="6695">MWRTDGLDSLLAQGCDWLNQHLIFNPQDLETLAVCQTPANKTAAAQFWVYQGETQARGGD</sequence>
<dbReference type="EMBL" id="DS989871">
    <property type="protein sequence ID" value="EDX71649.1"/>
    <property type="molecule type" value="Genomic_DNA"/>
</dbReference>
<dbReference type="STRING" id="118168.MC7420_5274"/>
<evidence type="ECO:0000313" key="1">
    <source>
        <dbReference type="EMBL" id="EDX71649.1"/>
    </source>
</evidence>
<keyword evidence="2" id="KW-1185">Reference proteome</keyword>
<proteinExistence type="predicted"/>
<organism evidence="1 2">
    <name type="scientific">Coleofasciculus chthonoplastes PCC 7420</name>
    <dbReference type="NCBI Taxonomy" id="118168"/>
    <lineage>
        <taxon>Bacteria</taxon>
        <taxon>Bacillati</taxon>
        <taxon>Cyanobacteriota</taxon>
        <taxon>Cyanophyceae</taxon>
        <taxon>Coleofasciculales</taxon>
        <taxon>Coleofasciculaceae</taxon>
        <taxon>Coleofasciculus</taxon>
    </lineage>
</organism>
<protein>
    <submittedName>
        <fullName evidence="1">Uncharacterized protein</fullName>
    </submittedName>
</protein>
<reference evidence="1 2" key="1">
    <citation type="submission" date="2008-07" db="EMBL/GenBank/DDBJ databases">
        <authorList>
            <person name="Tandeau de Marsac N."/>
            <person name="Ferriera S."/>
            <person name="Johnson J."/>
            <person name="Kravitz S."/>
            <person name="Beeson K."/>
            <person name="Sutton G."/>
            <person name="Rogers Y.-H."/>
            <person name="Friedman R."/>
            <person name="Frazier M."/>
            <person name="Venter J.C."/>
        </authorList>
    </citation>
    <scope>NUCLEOTIDE SEQUENCE [LARGE SCALE GENOMIC DNA]</scope>
    <source>
        <strain evidence="1 2">PCC 7420</strain>
    </source>
</reference>